<evidence type="ECO:0000313" key="4">
    <source>
        <dbReference type="Proteomes" id="UP000218083"/>
    </source>
</evidence>
<protein>
    <recommendedName>
        <fullName evidence="2">DUF8135 domain-containing protein</fullName>
    </recommendedName>
</protein>
<comment type="caution">
    <text evidence="3">The sequence shown here is derived from an EMBL/GenBank/DDBJ whole genome shotgun (WGS) entry which is preliminary data.</text>
</comment>
<reference evidence="3 4" key="1">
    <citation type="submission" date="2017-08" db="EMBL/GenBank/DDBJ databases">
        <title>The strain WRN001 was isolated from Binhai saline alkaline soil, Tianjin, China.</title>
        <authorList>
            <person name="Liu D."/>
            <person name="Zhang G."/>
        </authorList>
    </citation>
    <scope>NUCLEOTIDE SEQUENCE [LARGE SCALE GENOMIC DNA]</scope>
    <source>
        <strain evidence="3 4">WN019</strain>
    </source>
</reference>
<gene>
    <name evidence="3" type="ORF">CK500_11940</name>
</gene>
<dbReference type="EMBL" id="NSKC01000008">
    <property type="protein sequence ID" value="PAU82838.1"/>
    <property type="molecule type" value="Genomic_DNA"/>
</dbReference>
<feature type="compositionally biased region" description="Low complexity" evidence="1">
    <location>
        <begin position="80"/>
        <end position="89"/>
    </location>
</feature>
<evidence type="ECO:0000256" key="1">
    <source>
        <dbReference type="SAM" id="MobiDB-lite"/>
    </source>
</evidence>
<feature type="region of interest" description="Disordered" evidence="1">
    <location>
        <begin position="146"/>
        <end position="165"/>
    </location>
</feature>
<keyword evidence="4" id="KW-1185">Reference proteome</keyword>
<dbReference type="InterPro" id="IPR058448">
    <property type="entry name" value="DUF8135"/>
</dbReference>
<proteinExistence type="predicted"/>
<feature type="region of interest" description="Disordered" evidence="1">
    <location>
        <begin position="1"/>
        <end position="126"/>
    </location>
</feature>
<dbReference type="RefSeq" id="WP_095637451.1">
    <property type="nucleotide sequence ID" value="NZ_NSKC01000008.1"/>
</dbReference>
<dbReference type="Pfam" id="PF26456">
    <property type="entry name" value="DUF8135"/>
    <property type="match status" value="1"/>
</dbReference>
<evidence type="ECO:0000313" key="3">
    <source>
        <dbReference type="EMBL" id="PAU82838.1"/>
    </source>
</evidence>
<organism evidence="3 4">
    <name type="scientific">Halorubrum salipaludis</name>
    <dbReference type="NCBI Taxonomy" id="2032630"/>
    <lineage>
        <taxon>Archaea</taxon>
        <taxon>Methanobacteriati</taxon>
        <taxon>Methanobacteriota</taxon>
        <taxon>Stenosarchaea group</taxon>
        <taxon>Halobacteria</taxon>
        <taxon>Halobacteriales</taxon>
        <taxon>Haloferacaceae</taxon>
        <taxon>Halorubrum</taxon>
    </lineage>
</organism>
<feature type="compositionally biased region" description="Acidic residues" evidence="1">
    <location>
        <begin position="1"/>
        <end position="38"/>
    </location>
</feature>
<name>A0A2A2FCZ6_9EURY</name>
<evidence type="ECO:0000259" key="2">
    <source>
        <dbReference type="Pfam" id="PF26456"/>
    </source>
</evidence>
<feature type="compositionally biased region" description="Basic and acidic residues" evidence="1">
    <location>
        <begin position="54"/>
        <end position="73"/>
    </location>
</feature>
<dbReference type="Proteomes" id="UP000218083">
    <property type="component" value="Unassembled WGS sequence"/>
</dbReference>
<sequence>MTEDDAAGDDAAGDDATDPFDDESLGGGDAADDADGIDDPFARLDEGEPEADPDPERSLFGEAKPGVDDRDPVDAGGAGADDAGADNAASDPRPTANAGLTGADDPFDELGPATGETDAELDEAFERMDVGGVAEEDVWESLDEDAAGGVGEFGGAASETGAAGAGLGGDFVGAGDERVISKRTYCQQCPHFSAPPEVACGHEGTTILEAVGFDEFRVRNCPMVDEDDPTFDAAREE</sequence>
<dbReference type="AlphaFoldDB" id="A0A2A2FCZ6"/>
<accession>A0A2A2FCZ6</accession>
<dbReference type="OrthoDB" id="204982at2157"/>
<feature type="domain" description="DUF8135" evidence="2">
    <location>
        <begin position="178"/>
        <end position="227"/>
    </location>
</feature>